<evidence type="ECO:0000313" key="9">
    <source>
        <dbReference type="Proteomes" id="UP001293254"/>
    </source>
</evidence>
<evidence type="ECO:0000313" key="8">
    <source>
        <dbReference type="EMBL" id="KAK4435942.1"/>
    </source>
</evidence>
<dbReference type="EMBL" id="JACGWO010000002">
    <property type="protein sequence ID" value="KAK4435942.1"/>
    <property type="molecule type" value="Genomic_DNA"/>
</dbReference>
<dbReference type="Proteomes" id="UP001293254">
    <property type="component" value="Unassembled WGS sequence"/>
</dbReference>
<dbReference type="InterPro" id="IPR039357">
    <property type="entry name" value="SRD5A/TECR"/>
</dbReference>
<organism evidence="8 9">
    <name type="scientific">Sesamum alatum</name>
    <dbReference type="NCBI Taxonomy" id="300844"/>
    <lineage>
        <taxon>Eukaryota</taxon>
        <taxon>Viridiplantae</taxon>
        <taxon>Streptophyta</taxon>
        <taxon>Embryophyta</taxon>
        <taxon>Tracheophyta</taxon>
        <taxon>Spermatophyta</taxon>
        <taxon>Magnoliopsida</taxon>
        <taxon>eudicotyledons</taxon>
        <taxon>Gunneridae</taxon>
        <taxon>Pentapetalae</taxon>
        <taxon>asterids</taxon>
        <taxon>lamiids</taxon>
        <taxon>Lamiales</taxon>
        <taxon>Pedaliaceae</taxon>
        <taxon>Sesamum</taxon>
    </lineage>
</organism>
<proteinExistence type="inferred from homology"/>
<gene>
    <name evidence="8" type="ORF">Salat_0757800</name>
</gene>
<feature type="transmembrane region" description="Helical" evidence="6">
    <location>
        <begin position="58"/>
        <end position="79"/>
    </location>
</feature>
<feature type="transmembrane region" description="Helical" evidence="6">
    <location>
        <begin position="85"/>
        <end position="109"/>
    </location>
</feature>
<keyword evidence="4 6" id="KW-1133">Transmembrane helix</keyword>
<comment type="similarity">
    <text evidence="2">Belongs to the steroid 5-alpha reductase family.</text>
</comment>
<accession>A0AAE1YTK8</accession>
<name>A0AAE1YTK8_9LAMI</name>
<evidence type="ECO:0000256" key="5">
    <source>
        <dbReference type="ARBA" id="ARBA00023136"/>
    </source>
</evidence>
<comment type="subcellular location">
    <subcellularLocation>
        <location evidence="1">Membrane</location>
        <topology evidence="1">Multi-pass membrane protein</topology>
    </subcellularLocation>
</comment>
<comment type="caution">
    <text evidence="8">The sequence shown here is derived from an EMBL/GenBank/DDBJ whole genome shotgun (WGS) entry which is preliminary data.</text>
</comment>
<feature type="domain" description="3-oxo-5-alpha-steroid 4-dehydrogenase C-terminal" evidence="7">
    <location>
        <begin position="15"/>
        <end position="126"/>
    </location>
</feature>
<dbReference type="GO" id="GO:0016020">
    <property type="term" value="C:membrane"/>
    <property type="evidence" value="ECO:0007669"/>
    <property type="project" value="UniProtKB-SubCell"/>
</dbReference>
<dbReference type="PANTHER" id="PTHR10556:SF54">
    <property type="entry name" value="VERY-LONG-CHAIN ENOYL-COA REDUCTASE-LIKE"/>
    <property type="match status" value="1"/>
</dbReference>
<dbReference type="PROSITE" id="PS50244">
    <property type="entry name" value="S5A_REDUCTASE"/>
    <property type="match status" value="1"/>
</dbReference>
<dbReference type="PANTHER" id="PTHR10556">
    <property type="entry name" value="3-OXO-5-ALPHA-STEROID 4-DEHYDROGENASE"/>
    <property type="match status" value="1"/>
</dbReference>
<dbReference type="Pfam" id="PF02544">
    <property type="entry name" value="Steroid_dh"/>
    <property type="match status" value="1"/>
</dbReference>
<keyword evidence="3 6" id="KW-0812">Transmembrane</keyword>
<dbReference type="GO" id="GO:0016627">
    <property type="term" value="F:oxidoreductase activity, acting on the CH-CH group of donors"/>
    <property type="evidence" value="ECO:0007669"/>
    <property type="project" value="InterPro"/>
</dbReference>
<reference evidence="8" key="2">
    <citation type="journal article" date="2024" name="Plant">
        <title>Genomic evolution and insights into agronomic trait innovations of Sesamum species.</title>
        <authorList>
            <person name="Miao H."/>
            <person name="Wang L."/>
            <person name="Qu L."/>
            <person name="Liu H."/>
            <person name="Sun Y."/>
            <person name="Le M."/>
            <person name="Wang Q."/>
            <person name="Wei S."/>
            <person name="Zheng Y."/>
            <person name="Lin W."/>
            <person name="Duan Y."/>
            <person name="Cao H."/>
            <person name="Xiong S."/>
            <person name="Wang X."/>
            <person name="Wei L."/>
            <person name="Li C."/>
            <person name="Ma Q."/>
            <person name="Ju M."/>
            <person name="Zhao R."/>
            <person name="Li G."/>
            <person name="Mu C."/>
            <person name="Tian Q."/>
            <person name="Mei H."/>
            <person name="Zhang T."/>
            <person name="Gao T."/>
            <person name="Zhang H."/>
        </authorList>
    </citation>
    <scope>NUCLEOTIDE SEQUENCE</scope>
    <source>
        <strain evidence="8">3651</strain>
    </source>
</reference>
<keyword evidence="9" id="KW-1185">Reference proteome</keyword>
<dbReference type="AlphaFoldDB" id="A0AAE1YTK8"/>
<evidence type="ECO:0000256" key="2">
    <source>
        <dbReference type="ARBA" id="ARBA00007742"/>
    </source>
</evidence>
<feature type="transmembrane region" description="Helical" evidence="6">
    <location>
        <begin position="20"/>
        <end position="38"/>
    </location>
</feature>
<reference evidence="8" key="1">
    <citation type="submission" date="2020-06" db="EMBL/GenBank/DDBJ databases">
        <authorList>
            <person name="Li T."/>
            <person name="Hu X."/>
            <person name="Zhang T."/>
            <person name="Song X."/>
            <person name="Zhang H."/>
            <person name="Dai N."/>
            <person name="Sheng W."/>
            <person name="Hou X."/>
            <person name="Wei L."/>
        </authorList>
    </citation>
    <scope>NUCLEOTIDE SEQUENCE</scope>
    <source>
        <strain evidence="8">3651</strain>
        <tissue evidence="8">Leaf</tissue>
    </source>
</reference>
<evidence type="ECO:0000256" key="4">
    <source>
        <dbReference type="ARBA" id="ARBA00022989"/>
    </source>
</evidence>
<evidence type="ECO:0000256" key="1">
    <source>
        <dbReference type="ARBA" id="ARBA00004141"/>
    </source>
</evidence>
<keyword evidence="5 6" id="KW-0472">Membrane</keyword>
<sequence length="127" mass="14687">MIYFQHRVEGFPEPLVDFKYVGVLVFLVGVVGNFYHHYLLSKLRDGNDKGYKIPRGGLFDLVICPHYLFEILIFIGFSFISQTLFSYLCAVGSTMYLLARSCAIINWYLSKFKVFPRNVKALIPYVV</sequence>
<evidence type="ECO:0000256" key="3">
    <source>
        <dbReference type="ARBA" id="ARBA00022692"/>
    </source>
</evidence>
<protein>
    <submittedName>
        <fullName evidence="8">Steroid 5-alpha-reductase DET2</fullName>
    </submittedName>
</protein>
<dbReference type="InterPro" id="IPR001104">
    <property type="entry name" value="3-oxo-5_a-steroid_4-DH_C"/>
</dbReference>
<evidence type="ECO:0000256" key="6">
    <source>
        <dbReference type="SAM" id="Phobius"/>
    </source>
</evidence>
<dbReference type="GO" id="GO:0006629">
    <property type="term" value="P:lipid metabolic process"/>
    <property type="evidence" value="ECO:0007669"/>
    <property type="project" value="InterPro"/>
</dbReference>
<evidence type="ECO:0000259" key="7">
    <source>
        <dbReference type="Pfam" id="PF02544"/>
    </source>
</evidence>